<dbReference type="GO" id="GO:0005506">
    <property type="term" value="F:iron ion binding"/>
    <property type="evidence" value="ECO:0007669"/>
    <property type="project" value="InterPro"/>
</dbReference>
<dbReference type="EMBL" id="VCAZ01000058">
    <property type="protein sequence ID" value="TSN57712.1"/>
    <property type="molecule type" value="Genomic_DNA"/>
</dbReference>
<evidence type="ECO:0000256" key="1">
    <source>
        <dbReference type="ARBA" id="ARBA00001971"/>
    </source>
</evidence>
<dbReference type="GO" id="GO:0020037">
    <property type="term" value="F:heme binding"/>
    <property type="evidence" value="ECO:0007669"/>
    <property type="project" value="InterPro"/>
</dbReference>
<dbReference type="PANTHER" id="PTHR24300:SF346">
    <property type="entry name" value="CYTOCHROME P450 2C44"/>
    <property type="match status" value="1"/>
</dbReference>
<keyword evidence="12" id="KW-0472">Membrane</keyword>
<keyword evidence="9 14" id="KW-0560">Oxidoreductase</keyword>
<dbReference type="InterPro" id="IPR001128">
    <property type="entry name" value="Cyt_P450"/>
</dbReference>
<evidence type="ECO:0000256" key="5">
    <source>
        <dbReference type="ARBA" id="ARBA00022617"/>
    </source>
</evidence>
<keyword evidence="11 14" id="KW-0503">Monooxygenase</keyword>
<dbReference type="PANTHER" id="PTHR24300">
    <property type="entry name" value="CYTOCHROME P450 508A4-RELATED"/>
    <property type="match status" value="1"/>
</dbReference>
<evidence type="ECO:0000256" key="10">
    <source>
        <dbReference type="ARBA" id="ARBA00023004"/>
    </source>
</evidence>
<dbReference type="Pfam" id="PF00067">
    <property type="entry name" value="p450"/>
    <property type="match status" value="2"/>
</dbReference>
<dbReference type="Gene3D" id="1.10.630.10">
    <property type="entry name" value="Cytochrome P450"/>
    <property type="match status" value="2"/>
</dbReference>
<dbReference type="SUPFAM" id="SSF48264">
    <property type="entry name" value="Cytochrome P450"/>
    <property type="match status" value="1"/>
</dbReference>
<evidence type="ECO:0000256" key="7">
    <source>
        <dbReference type="ARBA" id="ARBA00022824"/>
    </source>
</evidence>
<name>A0A556U787_BAGYA</name>
<evidence type="ECO:0000256" key="11">
    <source>
        <dbReference type="ARBA" id="ARBA00023033"/>
    </source>
</evidence>
<organism evidence="15 16">
    <name type="scientific">Bagarius yarrelli</name>
    <name type="common">Goonch</name>
    <name type="synonym">Bagrus yarrelli</name>
    <dbReference type="NCBI Taxonomy" id="175774"/>
    <lineage>
        <taxon>Eukaryota</taxon>
        <taxon>Metazoa</taxon>
        <taxon>Chordata</taxon>
        <taxon>Craniata</taxon>
        <taxon>Vertebrata</taxon>
        <taxon>Euteleostomi</taxon>
        <taxon>Actinopterygii</taxon>
        <taxon>Neopterygii</taxon>
        <taxon>Teleostei</taxon>
        <taxon>Ostariophysi</taxon>
        <taxon>Siluriformes</taxon>
        <taxon>Sisoridae</taxon>
        <taxon>Sisorinae</taxon>
        <taxon>Bagarius</taxon>
    </lineage>
</organism>
<dbReference type="OrthoDB" id="1103324at2759"/>
<evidence type="ECO:0000256" key="8">
    <source>
        <dbReference type="ARBA" id="ARBA00022848"/>
    </source>
</evidence>
<evidence type="ECO:0000313" key="15">
    <source>
        <dbReference type="EMBL" id="TSN57712.1"/>
    </source>
</evidence>
<evidence type="ECO:0000256" key="13">
    <source>
        <dbReference type="PIRSR" id="PIRSR602401-1"/>
    </source>
</evidence>
<protein>
    <submittedName>
        <fullName evidence="15">Cytochrome P450 2A5</fullName>
    </submittedName>
</protein>
<dbReference type="PRINTS" id="PR00385">
    <property type="entry name" value="P450"/>
</dbReference>
<dbReference type="InterPro" id="IPR036396">
    <property type="entry name" value="Cyt_P450_sf"/>
</dbReference>
<comment type="cofactor">
    <cofactor evidence="1 13">
        <name>heme</name>
        <dbReference type="ChEBI" id="CHEBI:30413"/>
    </cofactor>
</comment>
<feature type="binding site" description="axial binding residue" evidence="13">
    <location>
        <position position="369"/>
    </location>
    <ligand>
        <name>heme</name>
        <dbReference type="ChEBI" id="CHEBI:30413"/>
    </ligand>
    <ligandPart>
        <name>Fe</name>
        <dbReference type="ChEBI" id="CHEBI:18248"/>
    </ligandPart>
</feature>
<dbReference type="PROSITE" id="PS00086">
    <property type="entry name" value="CYTOCHROME_P450"/>
    <property type="match status" value="1"/>
</dbReference>
<dbReference type="FunFam" id="1.10.630.10:FF:000238">
    <property type="entry name" value="Cytochrome P450 2A6"/>
    <property type="match status" value="1"/>
</dbReference>
<dbReference type="PRINTS" id="PR00463">
    <property type="entry name" value="EP450I"/>
</dbReference>
<evidence type="ECO:0000256" key="4">
    <source>
        <dbReference type="ARBA" id="ARBA00010617"/>
    </source>
</evidence>
<evidence type="ECO:0000256" key="12">
    <source>
        <dbReference type="ARBA" id="ARBA00023136"/>
    </source>
</evidence>
<evidence type="ECO:0000256" key="9">
    <source>
        <dbReference type="ARBA" id="ARBA00023002"/>
    </source>
</evidence>
<dbReference type="InterPro" id="IPR002401">
    <property type="entry name" value="Cyt_P450_E_grp-I"/>
</dbReference>
<comment type="caution">
    <text evidence="15">The sequence shown here is derived from an EMBL/GenBank/DDBJ whole genome shotgun (WGS) entry which is preliminary data.</text>
</comment>
<keyword evidence="10 13" id="KW-0408">Iron</keyword>
<keyword evidence="7" id="KW-0256">Endoplasmic reticulum</keyword>
<evidence type="ECO:0000256" key="3">
    <source>
        <dbReference type="ARBA" id="ARBA00004406"/>
    </source>
</evidence>
<dbReference type="GO" id="GO:0006805">
    <property type="term" value="P:xenobiotic metabolic process"/>
    <property type="evidence" value="ECO:0007669"/>
    <property type="project" value="TreeGrafter"/>
</dbReference>
<dbReference type="InterPro" id="IPR050182">
    <property type="entry name" value="Cytochrome_P450_fam2"/>
</dbReference>
<accession>A0A556U787</accession>
<evidence type="ECO:0000256" key="6">
    <source>
        <dbReference type="ARBA" id="ARBA00022723"/>
    </source>
</evidence>
<keyword evidence="6 13" id="KW-0479">Metal-binding</keyword>
<dbReference type="GO" id="GO:0016712">
    <property type="term" value="F:oxidoreductase activity, acting on paired donors, with incorporation or reduction of molecular oxygen, reduced flavin or flavoprotein as one donor, and incorporation of one atom of oxygen"/>
    <property type="evidence" value="ECO:0007669"/>
    <property type="project" value="TreeGrafter"/>
</dbReference>
<keyword evidence="16" id="KW-1185">Reference proteome</keyword>
<comment type="subcellular location">
    <subcellularLocation>
        <location evidence="3">Endoplasmic reticulum membrane</location>
        <topology evidence="3">Peripheral membrane protein</topology>
    </subcellularLocation>
    <subcellularLocation>
        <location evidence="2">Microsome membrane</location>
        <topology evidence="2">Peripheral membrane protein</topology>
    </subcellularLocation>
</comment>
<reference evidence="15 16" key="1">
    <citation type="journal article" date="2019" name="Genome Biol. Evol.">
        <title>Whole-Genome Sequencing of the Giant Devil Catfish, Bagarius yarrelli.</title>
        <authorList>
            <person name="Jiang W."/>
            <person name="Lv Y."/>
            <person name="Cheng L."/>
            <person name="Yang K."/>
            <person name="Chao B."/>
            <person name="Wang X."/>
            <person name="Li Y."/>
            <person name="Pan X."/>
            <person name="You X."/>
            <person name="Zhang Y."/>
            <person name="Yang J."/>
            <person name="Li J."/>
            <person name="Zhang X."/>
            <person name="Liu S."/>
            <person name="Sun C."/>
            <person name="Yang J."/>
            <person name="Shi Q."/>
        </authorList>
    </citation>
    <scope>NUCLEOTIDE SEQUENCE [LARGE SCALE GENOMIC DNA]</scope>
    <source>
        <strain evidence="15">JWS20170419001</strain>
        <tissue evidence="15">Muscle</tissue>
    </source>
</reference>
<evidence type="ECO:0000256" key="2">
    <source>
        <dbReference type="ARBA" id="ARBA00004174"/>
    </source>
</evidence>
<evidence type="ECO:0000313" key="16">
    <source>
        <dbReference type="Proteomes" id="UP000319801"/>
    </source>
</evidence>
<dbReference type="GO" id="GO:0006082">
    <property type="term" value="P:organic acid metabolic process"/>
    <property type="evidence" value="ECO:0007669"/>
    <property type="project" value="TreeGrafter"/>
</dbReference>
<sequence>MLRGKEQERSRLVTVTGYPGRMVYLIEAGHSQKLMELNRSKDSQRKFGRLPPGPTPAPVVGNFFQIFRKEPYKYYLELSKKHGSVFTLWFANTPVVVISGYQALKDSMIGLLVSSGERWKQLRQFSLLTLRNFGVGRHTIEHKISDADDEQDLACFTNSHQVVIALAYFCAEAGEGNERFEFDDPRLDLIIEAIIDYIKFLCSPLAQEKHNPNTEFNFNNLLNTTWGLISAGTETTSSTIRQSLLLMMKHPDVQARVQREIDEVIGHGRCPSIEDRQNMPYTDAVIHELQRHTDLAPTALPHKMFNDTEFRKFLIPKGTIVLPLLSSVLFDPKLWKNPNNFDPENFLDEEGRFKRNDAFVVFGIGKRACLGEALARVELFVLFTSLLQHFTFKATQPHEKIDITPAFCSFGCMPRFYQCYAVQRA</sequence>
<evidence type="ECO:0000256" key="14">
    <source>
        <dbReference type="RuleBase" id="RU000461"/>
    </source>
</evidence>
<comment type="similarity">
    <text evidence="4 14">Belongs to the cytochrome P450 family.</text>
</comment>
<proteinExistence type="inferred from homology"/>
<keyword evidence="5 13" id="KW-0349">Heme</keyword>
<gene>
    <name evidence="15" type="ORF">Baya_9042</name>
</gene>
<dbReference type="GO" id="GO:0005789">
    <property type="term" value="C:endoplasmic reticulum membrane"/>
    <property type="evidence" value="ECO:0007669"/>
    <property type="project" value="UniProtKB-SubCell"/>
</dbReference>
<dbReference type="Proteomes" id="UP000319801">
    <property type="component" value="Unassembled WGS sequence"/>
</dbReference>
<dbReference type="InterPro" id="IPR017972">
    <property type="entry name" value="Cyt_P450_CS"/>
</dbReference>
<dbReference type="AlphaFoldDB" id="A0A556U787"/>
<keyword evidence="8" id="KW-0492">Microsome</keyword>